<reference evidence="2 3" key="1">
    <citation type="submission" date="2011-06" db="EMBL/GenBank/DDBJ databases">
        <title>The draft genome of Thiorhodococcus drewsii AZ1.</title>
        <authorList>
            <consortium name="US DOE Joint Genome Institute (JGI-PGF)"/>
            <person name="Lucas S."/>
            <person name="Han J."/>
            <person name="Lapidus A."/>
            <person name="Cheng J.-F."/>
            <person name="Goodwin L."/>
            <person name="Pitluck S."/>
            <person name="Peters L."/>
            <person name="Land M.L."/>
            <person name="Hauser L."/>
            <person name="Vogl K."/>
            <person name="Liu Z."/>
            <person name="Imhoff J."/>
            <person name="Thiel V."/>
            <person name="Frigaard N.-U."/>
            <person name="Bryant D.A."/>
            <person name="Woyke T.J."/>
        </authorList>
    </citation>
    <scope>NUCLEOTIDE SEQUENCE [LARGE SCALE GENOMIC DNA]</scope>
    <source>
        <strain evidence="2 3">AZ1</strain>
    </source>
</reference>
<accession>G2E8F1</accession>
<dbReference type="STRING" id="765913.ThidrDRAFT_4565"/>
<proteinExistence type="predicted"/>
<dbReference type="AlphaFoldDB" id="G2E8F1"/>
<evidence type="ECO:0000313" key="2">
    <source>
        <dbReference type="EMBL" id="EGV27619.1"/>
    </source>
</evidence>
<sequence length="206" mass="22742">MTWRLPRLNVQKPTFKYSNRKPSAPPAKAASSAKAATSAPPPAPPAPQQDSLRVAIQTAKSPEVGCELVNQYLEAVDASWRVQPREVALDPHRLLAIAKEYSQTALVPDLLDQNLTEHEVHARLALARNLKDRMHAGGLGDFYQDTLATMLRSPVDAICHAFMLRMEEGEPQIRSDHQATARGTAEALTPAWEVMAARKKRSVPIR</sequence>
<organism evidence="2 3">
    <name type="scientific">Thiorhodococcus drewsii AZ1</name>
    <dbReference type="NCBI Taxonomy" id="765913"/>
    <lineage>
        <taxon>Bacteria</taxon>
        <taxon>Pseudomonadati</taxon>
        <taxon>Pseudomonadota</taxon>
        <taxon>Gammaproteobacteria</taxon>
        <taxon>Chromatiales</taxon>
        <taxon>Chromatiaceae</taxon>
        <taxon>Thiorhodococcus</taxon>
    </lineage>
</organism>
<feature type="region of interest" description="Disordered" evidence="1">
    <location>
        <begin position="1"/>
        <end position="50"/>
    </location>
</feature>
<protein>
    <submittedName>
        <fullName evidence="2">Uncharacterized protein</fullName>
    </submittedName>
</protein>
<dbReference type="Proteomes" id="UP000004200">
    <property type="component" value="Unassembled WGS sequence"/>
</dbReference>
<feature type="compositionally biased region" description="Low complexity" evidence="1">
    <location>
        <begin position="26"/>
        <end position="38"/>
    </location>
</feature>
<keyword evidence="3" id="KW-1185">Reference proteome</keyword>
<dbReference type="RefSeq" id="WP_007043277.1">
    <property type="nucleotide sequence ID" value="NZ_AFWT01000078.1"/>
</dbReference>
<evidence type="ECO:0000256" key="1">
    <source>
        <dbReference type="SAM" id="MobiDB-lite"/>
    </source>
</evidence>
<name>G2E8F1_9GAMM</name>
<gene>
    <name evidence="2" type="ORF">ThidrDRAFT_4565</name>
</gene>
<dbReference type="EMBL" id="AFWT01000078">
    <property type="protein sequence ID" value="EGV27619.1"/>
    <property type="molecule type" value="Genomic_DNA"/>
</dbReference>
<comment type="caution">
    <text evidence="2">The sequence shown here is derived from an EMBL/GenBank/DDBJ whole genome shotgun (WGS) entry which is preliminary data.</text>
</comment>
<evidence type="ECO:0000313" key="3">
    <source>
        <dbReference type="Proteomes" id="UP000004200"/>
    </source>
</evidence>